<sequence length="184" mass="20426">MKGIFKALSIFMVFVLMVSSLGPLFANAETPTKEASSVEVTVPSTIQIPESTESLNGEVQPMILPALALRLLITTGAKKGIEYAIKYSASASQLQKKFKHAKDFGVTGNYNLINRAKFEDALRDHVRDSTEIYLSKYSGQDVFVFFKGDNFVYTNTQGDFISGWKYTDAQGSYHRSNGMKAKKQ</sequence>
<comment type="caution">
    <text evidence="3">The sequence shown here is derived from an EMBL/GenBank/DDBJ whole genome shotgun (WGS) entry which is preliminary data.</text>
</comment>
<keyword evidence="4" id="KW-1185">Reference proteome</keyword>
<feature type="domain" description="Colicin D C-terminal" evidence="2">
    <location>
        <begin position="93"/>
        <end position="174"/>
    </location>
</feature>
<proteinExistence type="predicted"/>
<feature type="chain" id="PRO_5014845425" description="Colicin D C-terminal domain-containing protein" evidence="1">
    <location>
        <begin position="29"/>
        <end position="184"/>
    </location>
</feature>
<protein>
    <recommendedName>
        <fullName evidence="2">Colicin D C-terminal domain-containing protein</fullName>
    </recommendedName>
</protein>
<dbReference type="Pfam" id="PF11429">
    <property type="entry name" value="Colicin_D"/>
    <property type="match status" value="1"/>
</dbReference>
<dbReference type="EMBL" id="PISD01000053">
    <property type="protein sequence ID" value="PKG26978.1"/>
    <property type="molecule type" value="Genomic_DNA"/>
</dbReference>
<dbReference type="Gene3D" id="3.10.450.200">
    <property type="match status" value="1"/>
</dbReference>
<dbReference type="InterPro" id="IPR024440">
    <property type="entry name" value="ColicinD_C"/>
</dbReference>
<organism evidence="3 4">
    <name type="scientific">Cytobacillus horneckiae</name>
    <dbReference type="NCBI Taxonomy" id="549687"/>
    <lineage>
        <taxon>Bacteria</taxon>
        <taxon>Bacillati</taxon>
        <taxon>Bacillota</taxon>
        <taxon>Bacilli</taxon>
        <taxon>Bacillales</taxon>
        <taxon>Bacillaceae</taxon>
        <taxon>Cytobacillus</taxon>
    </lineage>
</organism>
<evidence type="ECO:0000259" key="2">
    <source>
        <dbReference type="Pfam" id="PF11429"/>
    </source>
</evidence>
<gene>
    <name evidence="3" type="ORF">CWS20_21270</name>
</gene>
<evidence type="ECO:0000256" key="1">
    <source>
        <dbReference type="SAM" id="SignalP"/>
    </source>
</evidence>
<dbReference type="SUPFAM" id="SSF102824">
    <property type="entry name" value="Colicin D/E5 nuclease domain"/>
    <property type="match status" value="1"/>
</dbReference>
<feature type="signal peptide" evidence="1">
    <location>
        <begin position="1"/>
        <end position="28"/>
    </location>
</feature>
<evidence type="ECO:0000313" key="4">
    <source>
        <dbReference type="Proteomes" id="UP000233343"/>
    </source>
</evidence>
<accession>A0A2N0ZBU1</accession>
<dbReference type="AlphaFoldDB" id="A0A2N0ZBU1"/>
<dbReference type="RefSeq" id="WP_066196539.1">
    <property type="nucleotide sequence ID" value="NZ_JARMMB010000042.1"/>
</dbReference>
<evidence type="ECO:0000313" key="3">
    <source>
        <dbReference type="EMBL" id="PKG26978.1"/>
    </source>
</evidence>
<dbReference type="InterPro" id="IPR038233">
    <property type="entry name" value="Colicin_D/E5_nuclease"/>
</dbReference>
<name>A0A2N0ZBU1_9BACI</name>
<reference evidence="3 4" key="1">
    <citation type="journal article" date="2010" name="Int. J. Syst. Evol. Microbiol.">
        <title>Bacillus horneckiae sp. nov., isolated from a spacecraft-assembly clean room.</title>
        <authorList>
            <person name="Vaishampayan P."/>
            <person name="Probst A."/>
            <person name="Krishnamurthi S."/>
            <person name="Ghosh S."/>
            <person name="Osman S."/>
            <person name="McDowall A."/>
            <person name="Ruckmani A."/>
            <person name="Mayilraj S."/>
            <person name="Venkateswaran K."/>
        </authorList>
    </citation>
    <scope>NUCLEOTIDE SEQUENCE [LARGE SCALE GENOMIC DNA]</scope>
    <source>
        <strain evidence="4">1PO1SC</strain>
    </source>
</reference>
<dbReference type="GO" id="GO:0004540">
    <property type="term" value="F:RNA nuclease activity"/>
    <property type="evidence" value="ECO:0007669"/>
    <property type="project" value="InterPro"/>
</dbReference>
<dbReference type="Proteomes" id="UP000233343">
    <property type="component" value="Unassembled WGS sequence"/>
</dbReference>
<dbReference type="InterPro" id="IPR037178">
    <property type="entry name" value="ColicinD_C_sf"/>
</dbReference>
<keyword evidence="1" id="KW-0732">Signal</keyword>